<proteinExistence type="predicted"/>
<accession>A0A4W2GTZ9</accession>
<dbReference type="Ensembl" id="ENSBIXT00005034313.1">
    <property type="protein sequence ID" value="ENSBIXP00005020804.1"/>
    <property type="gene ID" value="ENSBIXG00005004081.1"/>
</dbReference>
<organism evidence="1 3">
    <name type="scientific">Bos indicus x Bos taurus</name>
    <name type="common">Hybrid cattle</name>
    <dbReference type="NCBI Taxonomy" id="30522"/>
    <lineage>
        <taxon>Eukaryota</taxon>
        <taxon>Metazoa</taxon>
        <taxon>Chordata</taxon>
        <taxon>Craniata</taxon>
        <taxon>Vertebrata</taxon>
        <taxon>Euteleostomi</taxon>
        <taxon>Mammalia</taxon>
        <taxon>Eutheria</taxon>
        <taxon>Laurasiatheria</taxon>
        <taxon>Artiodactyla</taxon>
        <taxon>Ruminantia</taxon>
        <taxon>Pecora</taxon>
        <taxon>Bovidae</taxon>
        <taxon>Bovinae</taxon>
        <taxon>Bos</taxon>
    </lineage>
</organism>
<name>A0A4W2GTZ9_BOBOX</name>
<dbReference type="Ensembl" id="ENSBIXT00000033194.1">
    <property type="protein sequence ID" value="ENSBIXP00000039184.1"/>
    <property type="gene ID" value="ENSBIXG00000004552.1"/>
</dbReference>
<dbReference type="AlphaFoldDB" id="A0A4W2GTZ9"/>
<evidence type="ECO:0000313" key="2">
    <source>
        <dbReference type="Proteomes" id="UP000314981"/>
    </source>
</evidence>
<evidence type="ECO:0000313" key="1">
    <source>
        <dbReference type="Ensembl" id="ENSBIXP00005020804.1"/>
    </source>
</evidence>
<reference evidence="2 3" key="1">
    <citation type="submission" date="2018-11" db="EMBL/GenBank/DDBJ databases">
        <title>Haplotype-resolved cattle genomes.</title>
        <authorList>
            <person name="Low W.Y."/>
            <person name="Tearle R."/>
            <person name="Bickhart D.M."/>
            <person name="Rosen B.D."/>
            <person name="Koren S."/>
            <person name="Rhie A."/>
            <person name="Hiendleder S."/>
            <person name="Phillippy A.M."/>
            <person name="Smith T.P.L."/>
            <person name="Williams J.L."/>
        </authorList>
    </citation>
    <scope>NUCLEOTIDE SEQUENCE [LARGE SCALE GENOMIC DNA]</scope>
</reference>
<evidence type="ECO:0000313" key="3">
    <source>
        <dbReference type="Proteomes" id="UP000429181"/>
    </source>
</evidence>
<sequence length="20" mass="2317">EARQFTFGTGTQVRVKLSKY</sequence>
<dbReference type="Proteomes" id="UP000314981">
    <property type="component" value="Chromosome 10"/>
</dbReference>
<keyword evidence="2" id="KW-1185">Reference proteome</keyword>
<dbReference type="Proteomes" id="UP000429181">
    <property type="component" value="Chromosome 10"/>
</dbReference>
<reference evidence="1" key="2">
    <citation type="submission" date="2025-05" db="UniProtKB">
        <authorList>
            <consortium name="Ensembl"/>
        </authorList>
    </citation>
    <scope>IDENTIFICATION</scope>
</reference>
<dbReference type="GeneTree" id="ENSGT01110000271249"/>
<protein>
    <submittedName>
        <fullName evidence="1">Uncharacterized protein</fullName>
    </submittedName>
</protein>